<dbReference type="Proteomes" id="UP001151699">
    <property type="component" value="Chromosome C"/>
</dbReference>
<feature type="region of interest" description="Disordered" evidence="1">
    <location>
        <begin position="21"/>
        <end position="83"/>
    </location>
</feature>
<sequence>MIKYILLLACATAISGEDKWAWSSSNRDRNENSRNDRRYDQKERLEDLQDRYEVIEPTTKRPVSQKPQQDDDYFGGSNFGNPNTQRFNFNGGGGIYPQGIIPPGGLPQGAYPQEGYPQGVGGYPSAFNGPHGPIRGQYQPNYGNSFGVSGHYPGNIGPIGNVGPIGGHSGPSHGIHSPQVPILVGPGGPTGIIGRPGYGPNRAHPNNGILVGPGGPTGIIGRPTGPGSHAYGGLSGYGGVHENGGAHGFGPLGGHVGNVPGAFNGIGNGFPGPYGPNPAIGVPYNSGQRPYAAEFDDYDNEVDKKKHVEKKSINEQN</sequence>
<accession>A0A9Q0RX48</accession>
<feature type="signal peptide" evidence="2">
    <location>
        <begin position="1"/>
        <end position="16"/>
    </location>
</feature>
<reference evidence="3" key="1">
    <citation type="submission" date="2022-07" db="EMBL/GenBank/DDBJ databases">
        <authorList>
            <person name="Trinca V."/>
            <person name="Uliana J.V.C."/>
            <person name="Torres T.T."/>
            <person name="Ward R.J."/>
            <person name="Monesi N."/>
        </authorList>
    </citation>
    <scope>NUCLEOTIDE SEQUENCE</scope>
    <source>
        <strain evidence="3">HSMRA1968</strain>
        <tissue evidence="3">Whole embryos</tissue>
    </source>
</reference>
<dbReference type="OrthoDB" id="10630365at2759"/>
<name>A0A9Q0RX48_9DIPT</name>
<feature type="compositionally biased region" description="Basic and acidic residues" evidence="1">
    <location>
        <begin position="301"/>
        <end position="317"/>
    </location>
</feature>
<organism evidence="3 4">
    <name type="scientific">Pseudolycoriella hygida</name>
    <dbReference type="NCBI Taxonomy" id="35572"/>
    <lineage>
        <taxon>Eukaryota</taxon>
        <taxon>Metazoa</taxon>
        <taxon>Ecdysozoa</taxon>
        <taxon>Arthropoda</taxon>
        <taxon>Hexapoda</taxon>
        <taxon>Insecta</taxon>
        <taxon>Pterygota</taxon>
        <taxon>Neoptera</taxon>
        <taxon>Endopterygota</taxon>
        <taxon>Diptera</taxon>
        <taxon>Nematocera</taxon>
        <taxon>Sciaroidea</taxon>
        <taxon>Sciaridae</taxon>
        <taxon>Pseudolycoriella</taxon>
    </lineage>
</organism>
<feature type="compositionally biased region" description="Basic and acidic residues" evidence="1">
    <location>
        <begin position="21"/>
        <end position="54"/>
    </location>
</feature>
<dbReference type="AlphaFoldDB" id="A0A9Q0RX48"/>
<evidence type="ECO:0000313" key="3">
    <source>
        <dbReference type="EMBL" id="KAJ6635742.1"/>
    </source>
</evidence>
<evidence type="ECO:0000256" key="2">
    <source>
        <dbReference type="SAM" id="SignalP"/>
    </source>
</evidence>
<evidence type="ECO:0000256" key="1">
    <source>
        <dbReference type="SAM" id="MobiDB-lite"/>
    </source>
</evidence>
<feature type="region of interest" description="Disordered" evidence="1">
    <location>
        <begin position="297"/>
        <end position="317"/>
    </location>
</feature>
<proteinExistence type="predicted"/>
<feature type="chain" id="PRO_5040392831" evidence="2">
    <location>
        <begin position="17"/>
        <end position="317"/>
    </location>
</feature>
<keyword evidence="4" id="KW-1185">Reference proteome</keyword>
<dbReference type="EMBL" id="WJQU01000004">
    <property type="protein sequence ID" value="KAJ6635742.1"/>
    <property type="molecule type" value="Genomic_DNA"/>
</dbReference>
<protein>
    <submittedName>
        <fullName evidence="3">Uncharacterized protein</fullName>
    </submittedName>
</protein>
<keyword evidence="2" id="KW-0732">Signal</keyword>
<evidence type="ECO:0000313" key="4">
    <source>
        <dbReference type="Proteomes" id="UP001151699"/>
    </source>
</evidence>
<gene>
    <name evidence="3" type="ORF">Bhyg_14328</name>
</gene>
<comment type="caution">
    <text evidence="3">The sequence shown here is derived from an EMBL/GenBank/DDBJ whole genome shotgun (WGS) entry which is preliminary data.</text>
</comment>